<evidence type="ECO:0000313" key="2">
    <source>
        <dbReference type="Proteomes" id="UP000008370"/>
    </source>
</evidence>
<dbReference type="InParanoid" id="K5X3N9"/>
<proteinExistence type="predicted"/>
<name>K5X3N9_PHACS</name>
<dbReference type="OrthoDB" id="10579102at2759"/>
<dbReference type="GeneID" id="18915111"/>
<dbReference type="Proteomes" id="UP000008370">
    <property type="component" value="Unassembled WGS sequence"/>
</dbReference>
<accession>K5X3N9</accession>
<dbReference type="HOGENOM" id="CLU_785526_0_0_1"/>
<sequence>MPQTSVPLDIIYPVVSEVVVDCVDGLFITSQTPTLQDICNNPTPSAPIAFRSLMGTSVEIRRIALEVLANGLRVGLCKKGIWRLHTNPWRLIQFTPRITSGILARVFECLASELSLNRSLLRTFYTLYLTAKHSFTCTEKRFHAMTHITLEDGKTRMLDEPVNHAESMQHARQAEKQASLALASALRAAPAFRSRLVGHAVDLQVRVQGFIKLRLQANELFAKLHALVAACVAADVNMPNDCDPSDRLMSVEQALVQLKNSEMDLTHLTSQYAKSRPVDELVGSEVFATLCSVLRRATTADVLDSGDARAAAILADVAETRERCRTLSEEMLEMFETKRYAVELAEAKRAIGC</sequence>
<organism evidence="1 2">
    <name type="scientific">Phanerochaete carnosa (strain HHB-10118-sp)</name>
    <name type="common">White-rot fungus</name>
    <name type="synonym">Peniophora carnosa</name>
    <dbReference type="NCBI Taxonomy" id="650164"/>
    <lineage>
        <taxon>Eukaryota</taxon>
        <taxon>Fungi</taxon>
        <taxon>Dikarya</taxon>
        <taxon>Basidiomycota</taxon>
        <taxon>Agaricomycotina</taxon>
        <taxon>Agaricomycetes</taxon>
        <taxon>Polyporales</taxon>
        <taxon>Phanerochaetaceae</taxon>
        <taxon>Phanerochaete</taxon>
    </lineage>
</organism>
<dbReference type="KEGG" id="pco:PHACADRAFT_251067"/>
<gene>
    <name evidence="1" type="ORF">PHACADRAFT_251067</name>
</gene>
<protein>
    <submittedName>
        <fullName evidence="1">Uncharacterized protein</fullName>
    </submittedName>
</protein>
<reference evidence="1 2" key="1">
    <citation type="journal article" date="2012" name="BMC Genomics">
        <title>Comparative genomics of the white-rot fungi, Phanerochaete carnosa and P. chrysosporium, to elucidate the genetic basis of the distinct wood types they colonize.</title>
        <authorList>
            <person name="Suzuki H."/>
            <person name="MacDonald J."/>
            <person name="Syed K."/>
            <person name="Salamov A."/>
            <person name="Hori C."/>
            <person name="Aerts A."/>
            <person name="Henrissat B."/>
            <person name="Wiebenga A."/>
            <person name="vanKuyk P.A."/>
            <person name="Barry K."/>
            <person name="Lindquist E."/>
            <person name="LaButti K."/>
            <person name="Lapidus A."/>
            <person name="Lucas S."/>
            <person name="Coutinho P."/>
            <person name="Gong Y."/>
            <person name="Samejima M."/>
            <person name="Mahadevan R."/>
            <person name="Abou-Zaid M."/>
            <person name="de Vries R.P."/>
            <person name="Igarashi K."/>
            <person name="Yadav J.S."/>
            <person name="Grigoriev I.V."/>
            <person name="Master E.R."/>
        </authorList>
    </citation>
    <scope>NUCLEOTIDE SEQUENCE [LARGE SCALE GENOMIC DNA]</scope>
    <source>
        <strain evidence="1 2">HHB-10118-sp</strain>
    </source>
</reference>
<evidence type="ECO:0000313" key="1">
    <source>
        <dbReference type="EMBL" id="EKM57417.1"/>
    </source>
</evidence>
<keyword evidence="2" id="KW-1185">Reference proteome</keyword>
<dbReference type="RefSeq" id="XP_007392775.1">
    <property type="nucleotide sequence ID" value="XM_007392713.1"/>
</dbReference>
<dbReference type="EMBL" id="JH930470">
    <property type="protein sequence ID" value="EKM57417.1"/>
    <property type="molecule type" value="Genomic_DNA"/>
</dbReference>
<dbReference type="AlphaFoldDB" id="K5X3N9"/>